<feature type="domain" description="Glycosyltransferase subfamily 4-like N-terminal" evidence="2">
    <location>
        <begin position="29"/>
        <end position="189"/>
    </location>
</feature>
<evidence type="ECO:0000259" key="2">
    <source>
        <dbReference type="Pfam" id="PF13439"/>
    </source>
</evidence>
<sequence length="384" mass="43845">MVYRRDRSLYENSQQKRILHIVGGMNRRGTEIMIMNLYRVIDRDKIQFDFVYFNNRENDFDVEIRRMGGRIFRVPSPREVGVIRFIHNLVKVIRENGPFSAVHAHTLHNIGLALLAARIAGVTCRIAHSHSTKATEDTLIHKVYQIVMKLLIRFNATHLLACGKDAGHFLFGKTFDKKGIVFPNAIDLSEYYCLNKEDAKFIRKMFGISEETLIIGQVGALKKVKNHKFSIAIARKLKDNGIDFKMMFVGDGEMRQELEQQAVLEGVSDKILFLGVRSDIPNLLNMFDVLIMPSIYEGLPVSLVEAQAAGTPCVVSDVITPEVDLGLNLISFVNLGDELDRWEYEILKQSQIQRPSKDIILRAFRKKGYDVVESVKSLRKIYSI</sequence>
<feature type="domain" description="Glycosyl transferase family 1" evidence="1">
    <location>
        <begin position="200"/>
        <end position="318"/>
    </location>
</feature>
<dbReference type="Pfam" id="PF00534">
    <property type="entry name" value="Glycos_transf_1"/>
    <property type="match status" value="1"/>
</dbReference>
<dbReference type="CDD" id="cd03812">
    <property type="entry name" value="GT4_CapH-like"/>
    <property type="match status" value="1"/>
</dbReference>
<proteinExistence type="predicted"/>
<dbReference type="AlphaFoldDB" id="A0AAN1D5H9"/>
<dbReference type="EMBL" id="CP016622">
    <property type="protein sequence ID" value="ANZ28890.1"/>
    <property type="molecule type" value="Genomic_DNA"/>
</dbReference>
<evidence type="ECO:0000259" key="1">
    <source>
        <dbReference type="Pfam" id="PF00534"/>
    </source>
</evidence>
<reference evidence="4" key="1">
    <citation type="journal article" date="2016" name="Genome Announc.">
        <title>Complete Genome Sequence of Geobacillus thermoglucosidasius NCIMB 11955, the Progenitor of a Bioethanol Production Strain.</title>
        <authorList>
            <person name="Sheng L."/>
            <person name="Zhang Y."/>
            <person name="Minton N.P."/>
        </authorList>
    </citation>
    <scope>NUCLEOTIDE SEQUENCE [LARGE SCALE GENOMIC DNA]</scope>
    <source>
        <strain evidence="4">NCIMB 11955</strain>
    </source>
</reference>
<dbReference type="Pfam" id="PF13439">
    <property type="entry name" value="Glyco_transf_4"/>
    <property type="match status" value="1"/>
</dbReference>
<dbReference type="Proteomes" id="UP000093052">
    <property type="component" value="Chromosome"/>
</dbReference>
<organism evidence="3 4">
    <name type="scientific">Parageobacillus thermoglucosidasius</name>
    <name type="common">Geobacillus thermoglucosidasius</name>
    <dbReference type="NCBI Taxonomy" id="1426"/>
    <lineage>
        <taxon>Bacteria</taxon>
        <taxon>Bacillati</taxon>
        <taxon>Bacillota</taxon>
        <taxon>Bacilli</taxon>
        <taxon>Bacillales</taxon>
        <taxon>Anoxybacillaceae</taxon>
        <taxon>Parageobacillus</taxon>
    </lineage>
</organism>
<dbReference type="Gene3D" id="3.40.50.2000">
    <property type="entry name" value="Glycogen Phosphorylase B"/>
    <property type="match status" value="2"/>
</dbReference>
<dbReference type="GO" id="GO:0016757">
    <property type="term" value="F:glycosyltransferase activity"/>
    <property type="evidence" value="ECO:0007669"/>
    <property type="project" value="InterPro"/>
</dbReference>
<evidence type="ECO:0008006" key="5">
    <source>
        <dbReference type="Google" id="ProtNLM"/>
    </source>
</evidence>
<dbReference type="InterPro" id="IPR028098">
    <property type="entry name" value="Glyco_trans_4-like_N"/>
</dbReference>
<dbReference type="PANTHER" id="PTHR12526">
    <property type="entry name" value="GLYCOSYLTRANSFERASE"/>
    <property type="match status" value="1"/>
</dbReference>
<gene>
    <name evidence="3" type="ORF">BCV53_01425</name>
</gene>
<dbReference type="SUPFAM" id="SSF53756">
    <property type="entry name" value="UDP-Glycosyltransferase/glycogen phosphorylase"/>
    <property type="match status" value="1"/>
</dbReference>
<evidence type="ECO:0000313" key="4">
    <source>
        <dbReference type="Proteomes" id="UP000093052"/>
    </source>
</evidence>
<protein>
    <recommendedName>
        <fullName evidence="5">Glycosyltransferase family 1 protein</fullName>
    </recommendedName>
</protein>
<keyword evidence="4" id="KW-1185">Reference proteome</keyword>
<dbReference type="PANTHER" id="PTHR12526:SF637">
    <property type="entry name" value="GLYCOSYLTRANSFERASE EPSF-RELATED"/>
    <property type="match status" value="1"/>
</dbReference>
<name>A0AAN1D5H9_PARTM</name>
<accession>A0AAN1D5H9</accession>
<dbReference type="InterPro" id="IPR001296">
    <property type="entry name" value="Glyco_trans_1"/>
</dbReference>
<evidence type="ECO:0000313" key="3">
    <source>
        <dbReference type="EMBL" id="ANZ28890.1"/>
    </source>
</evidence>